<dbReference type="Gene3D" id="1.10.10.10">
    <property type="entry name" value="Winged helix-like DNA-binding domain superfamily/Winged helix DNA-binding domain"/>
    <property type="match status" value="1"/>
</dbReference>
<dbReference type="RefSeq" id="WP_200502155.1">
    <property type="nucleotide sequence ID" value="NZ_JAEDAJ010000004.1"/>
</dbReference>
<dbReference type="SUPFAM" id="SSF46785">
    <property type="entry name" value="Winged helix' DNA-binding domain"/>
    <property type="match status" value="1"/>
</dbReference>
<dbReference type="Pfam" id="PF01638">
    <property type="entry name" value="HxlR"/>
    <property type="match status" value="1"/>
</dbReference>
<evidence type="ECO:0000313" key="5">
    <source>
        <dbReference type="EMBL" id="MBK0331522.1"/>
    </source>
</evidence>
<sequence>MDDSGAPGADYCGQTVRTTIGMIGGKWTMLILFELLQSEWRYADLQRRVDGISQKVLSEELKRLVAEGLVARDVVPTTPPQVTYSITEHGRSLDSVFAALHEWGHGHHDT</sequence>
<gene>
    <name evidence="5" type="ORF">I8D64_08910</name>
</gene>
<dbReference type="InterPro" id="IPR036390">
    <property type="entry name" value="WH_DNA-bd_sf"/>
</dbReference>
<accession>A0ABS1BAK9</accession>
<dbReference type="PROSITE" id="PS51118">
    <property type="entry name" value="HTH_HXLR"/>
    <property type="match status" value="1"/>
</dbReference>
<keyword evidence="3" id="KW-0804">Transcription</keyword>
<evidence type="ECO:0000259" key="4">
    <source>
        <dbReference type="PROSITE" id="PS51118"/>
    </source>
</evidence>
<evidence type="ECO:0000256" key="3">
    <source>
        <dbReference type="ARBA" id="ARBA00023163"/>
    </source>
</evidence>
<evidence type="ECO:0000256" key="1">
    <source>
        <dbReference type="ARBA" id="ARBA00023015"/>
    </source>
</evidence>
<keyword evidence="1" id="KW-0805">Transcription regulation</keyword>
<protein>
    <submittedName>
        <fullName evidence="5">Helix-turn-helix transcriptional regulator</fullName>
    </submittedName>
</protein>
<keyword evidence="6" id="KW-1185">Reference proteome</keyword>
<dbReference type="CDD" id="cd00090">
    <property type="entry name" value="HTH_ARSR"/>
    <property type="match status" value="1"/>
</dbReference>
<dbReference type="InterPro" id="IPR036388">
    <property type="entry name" value="WH-like_DNA-bd_sf"/>
</dbReference>
<dbReference type="EMBL" id="JAEDAJ010000004">
    <property type="protein sequence ID" value="MBK0331522.1"/>
    <property type="molecule type" value="Genomic_DNA"/>
</dbReference>
<organism evidence="5 6">
    <name type="scientific">Brachybacterium halotolerans</name>
    <dbReference type="NCBI Taxonomy" id="2795215"/>
    <lineage>
        <taxon>Bacteria</taxon>
        <taxon>Bacillati</taxon>
        <taxon>Actinomycetota</taxon>
        <taxon>Actinomycetes</taxon>
        <taxon>Micrococcales</taxon>
        <taxon>Dermabacteraceae</taxon>
        <taxon>Brachybacterium</taxon>
    </lineage>
</organism>
<reference evidence="5 6" key="1">
    <citation type="submission" date="2020-12" db="EMBL/GenBank/DDBJ databases">
        <title>Brachybacterium sp. MASK1Z-5, whole genome shotgun sequence.</title>
        <authorList>
            <person name="Tuo L."/>
        </authorList>
    </citation>
    <scope>NUCLEOTIDE SEQUENCE [LARGE SCALE GENOMIC DNA]</scope>
    <source>
        <strain evidence="5 6">MASK1Z-5</strain>
    </source>
</reference>
<evidence type="ECO:0000256" key="2">
    <source>
        <dbReference type="ARBA" id="ARBA00023125"/>
    </source>
</evidence>
<feature type="domain" description="HTH hxlR-type" evidence="4">
    <location>
        <begin position="12"/>
        <end position="110"/>
    </location>
</feature>
<evidence type="ECO:0000313" key="6">
    <source>
        <dbReference type="Proteomes" id="UP000612352"/>
    </source>
</evidence>
<name>A0ABS1BAK9_9MICO</name>
<comment type="caution">
    <text evidence="5">The sequence shown here is derived from an EMBL/GenBank/DDBJ whole genome shotgun (WGS) entry which is preliminary data.</text>
</comment>
<dbReference type="InterPro" id="IPR002577">
    <property type="entry name" value="HTH_HxlR"/>
</dbReference>
<proteinExistence type="predicted"/>
<keyword evidence="2" id="KW-0238">DNA-binding</keyword>
<dbReference type="InterPro" id="IPR011991">
    <property type="entry name" value="ArsR-like_HTH"/>
</dbReference>
<dbReference type="PANTHER" id="PTHR33204">
    <property type="entry name" value="TRANSCRIPTIONAL REGULATOR, MARR FAMILY"/>
    <property type="match status" value="1"/>
</dbReference>
<dbReference type="Proteomes" id="UP000612352">
    <property type="component" value="Unassembled WGS sequence"/>
</dbReference>